<dbReference type="EMBL" id="JACOPE010000001">
    <property type="protein sequence ID" value="MBC5684703.1"/>
    <property type="molecule type" value="Genomic_DNA"/>
</dbReference>
<dbReference type="RefSeq" id="WP_186865479.1">
    <property type="nucleotide sequence ID" value="NZ_JACOPE010000001.1"/>
</dbReference>
<dbReference type="InterPro" id="IPR012893">
    <property type="entry name" value="HipA-like_C"/>
</dbReference>
<accession>A0ABR7GB94</accession>
<evidence type="ECO:0000313" key="5">
    <source>
        <dbReference type="Proteomes" id="UP000631576"/>
    </source>
</evidence>
<dbReference type="Gene3D" id="1.10.1070.20">
    <property type="match status" value="1"/>
</dbReference>
<evidence type="ECO:0000256" key="2">
    <source>
        <dbReference type="ARBA" id="ARBA00022777"/>
    </source>
</evidence>
<evidence type="ECO:0000256" key="1">
    <source>
        <dbReference type="ARBA" id="ARBA00022679"/>
    </source>
</evidence>
<protein>
    <submittedName>
        <fullName evidence="4">HipA domain-containing protein</fullName>
    </submittedName>
</protein>
<organism evidence="4 5">
    <name type="scientific">Ruminococcus hominis</name>
    <dbReference type="NCBI Taxonomy" id="2763065"/>
    <lineage>
        <taxon>Bacteria</taxon>
        <taxon>Bacillati</taxon>
        <taxon>Bacillota</taxon>
        <taxon>Clostridia</taxon>
        <taxon>Eubacteriales</taxon>
        <taxon>Oscillospiraceae</taxon>
        <taxon>Ruminococcus</taxon>
    </lineage>
</organism>
<name>A0ABR7GB94_9FIRM</name>
<dbReference type="Proteomes" id="UP000631576">
    <property type="component" value="Unassembled WGS sequence"/>
</dbReference>
<proteinExistence type="predicted"/>
<keyword evidence="1" id="KW-0808">Transferase</keyword>
<keyword evidence="5" id="KW-1185">Reference proteome</keyword>
<evidence type="ECO:0000313" key="4">
    <source>
        <dbReference type="EMBL" id="MBC5684703.1"/>
    </source>
</evidence>
<evidence type="ECO:0000259" key="3">
    <source>
        <dbReference type="Pfam" id="PF07804"/>
    </source>
</evidence>
<feature type="domain" description="HipA-like C-terminal" evidence="3">
    <location>
        <begin position="153"/>
        <end position="333"/>
    </location>
</feature>
<comment type="caution">
    <text evidence="4">The sequence shown here is derived from an EMBL/GenBank/DDBJ whole genome shotgun (WGS) entry which is preliminary data.</text>
</comment>
<gene>
    <name evidence="4" type="ORF">H8S40_14375</name>
</gene>
<keyword evidence="2" id="KW-0418">Kinase</keyword>
<sequence length="408" mass="47118">MSTIESNVPNNLFVLKHKDLDVAMVAIDLTSGKIEHVLATYLPKELPVGCSEDSPNSILSWWESRAIPDSRRGIQQALNFLHEESNLSLMLSGYGLSLTDHYWMQPLGKELYWKNLNFYENTFSDELGLLLTDSEKIDINANISKFSPSSSVTGEMKKKWIIKNDIRYLMKLSANDYAQQAVNEVIATTLHKQSGWKNYVTYEVETTKIEGKEIPCSLNPLFTSTRYEFVSAYQLIKNYKIPNELSSYEAIIEQAVKLGMNENEVRNQLEYTIMTDFILTNVDRHFNNFGFLYDSEVGKLVAMAPIFDTGNSLFYATDIIPQKENLLDIRVNSFCKREADMLRYVKNNKCLNLDKLDGFPDKVQSLLLTYTDMPEKRAAEIKQTVVQKIEYLKLFQQGKKIWKKEKYW</sequence>
<reference evidence="4 5" key="1">
    <citation type="submission" date="2020-08" db="EMBL/GenBank/DDBJ databases">
        <title>Genome public.</title>
        <authorList>
            <person name="Liu C."/>
            <person name="Sun Q."/>
        </authorList>
    </citation>
    <scope>NUCLEOTIDE SEQUENCE [LARGE SCALE GENOMIC DNA]</scope>
    <source>
        <strain evidence="4 5">NSJ-13</strain>
    </source>
</reference>
<dbReference type="Pfam" id="PF07804">
    <property type="entry name" value="HipA_C"/>
    <property type="match status" value="1"/>
</dbReference>